<protein>
    <submittedName>
        <fullName evidence="1">Uncharacterized protein</fullName>
    </submittedName>
</protein>
<reference evidence="1 2" key="1">
    <citation type="submission" date="2016-10" db="EMBL/GenBank/DDBJ databases">
        <authorList>
            <person name="de Groot N.N."/>
        </authorList>
    </citation>
    <scope>NUCLEOTIDE SEQUENCE [LARGE SCALE GENOMIC DNA]</scope>
    <source>
        <strain evidence="1 2">DSM 100674</strain>
    </source>
</reference>
<proteinExistence type="predicted"/>
<dbReference type="STRING" id="1287727.SAMN05443999_104244"/>
<dbReference type="Proteomes" id="UP000199582">
    <property type="component" value="Unassembled WGS sequence"/>
</dbReference>
<evidence type="ECO:0000313" key="1">
    <source>
        <dbReference type="EMBL" id="SEL27673.1"/>
    </source>
</evidence>
<name>A0A1H7NVT7_9RHOB</name>
<evidence type="ECO:0000313" key="2">
    <source>
        <dbReference type="Proteomes" id="UP000199582"/>
    </source>
</evidence>
<sequence length="559" mass="61935">MSCNALDPMPQAAAFRRDADEVMHLSRIGCSHPTRLSFLRRLLRRMQAESWCFDRPLWDIDARGVGRAVYRASGPVRSYCLVAFAHELPPEARSDRVIATAWDATFALFDGTPTADDLTRLAANVPLQEAGRISPRELSLSRANRSVRLFDHVVERLAAGQQPDPAMLRDTGYLMRTTAVYGSGKFGAADRGMIANRPELSAPFQAEMLSVWLTRTFTVDLVNHLAAARGGARATRLNSTLRRTLGVGNSTGLGMAPFLVRHPVLLNNWMLAREEALARVRAQARATETSIAAFETALAAAIDNADEWHSTHPVQIAKLRDLRDGLARLADHVVQGWVPQAPLPWNALWTWGQANLPLEAQEALLALMLEPHGDLVDGLADCMDADENRFFSIDGAMPVATMRDILVARYGWALDVDYDDPANSARFWYISEEKLEPRLGERFSEPGAERELPLDVGRQAAALLRALSDQPGALPIAGFLLTHPEHRLMVRRAQISAGHPFADIRDNLISANMLPMDLLRCKLAFFGATRFDPRSDRWLRINLFQGAPYPDEMQGAGTP</sequence>
<keyword evidence="2" id="KW-1185">Reference proteome</keyword>
<dbReference type="AlphaFoldDB" id="A0A1H7NVT7"/>
<dbReference type="EMBL" id="FOAG01000004">
    <property type="protein sequence ID" value="SEL27673.1"/>
    <property type="molecule type" value="Genomic_DNA"/>
</dbReference>
<dbReference type="OrthoDB" id="4891072at2"/>
<gene>
    <name evidence="1" type="ORF">SAMN05443999_104244</name>
</gene>
<organism evidence="1 2">
    <name type="scientific">Roseovarius azorensis</name>
    <dbReference type="NCBI Taxonomy" id="1287727"/>
    <lineage>
        <taxon>Bacteria</taxon>
        <taxon>Pseudomonadati</taxon>
        <taxon>Pseudomonadota</taxon>
        <taxon>Alphaproteobacteria</taxon>
        <taxon>Rhodobacterales</taxon>
        <taxon>Roseobacteraceae</taxon>
        <taxon>Roseovarius</taxon>
    </lineage>
</organism>
<dbReference type="RefSeq" id="WP_093034994.1">
    <property type="nucleotide sequence ID" value="NZ_FOAG01000004.1"/>
</dbReference>
<accession>A0A1H7NVT7</accession>